<reference evidence="1 2" key="1">
    <citation type="journal article" date="2018" name="Front. Plant Sci.">
        <title>Red Clover (Trifolium pratense) and Zigzag Clover (T. medium) - A Picture of Genomic Similarities and Differences.</title>
        <authorList>
            <person name="Dluhosova J."/>
            <person name="Istvanek J."/>
            <person name="Nedelnik J."/>
            <person name="Repkova J."/>
        </authorList>
    </citation>
    <scope>NUCLEOTIDE SEQUENCE [LARGE SCALE GENOMIC DNA]</scope>
    <source>
        <strain evidence="2">cv. 10/8</strain>
        <tissue evidence="1">Leaf</tissue>
    </source>
</reference>
<evidence type="ECO:0000313" key="1">
    <source>
        <dbReference type="EMBL" id="MCI35161.1"/>
    </source>
</evidence>
<comment type="caution">
    <text evidence="1">The sequence shown here is derived from an EMBL/GenBank/DDBJ whole genome shotgun (WGS) entry which is preliminary data.</text>
</comment>
<keyword evidence="2" id="KW-1185">Reference proteome</keyword>
<feature type="non-terminal residue" evidence="1">
    <location>
        <position position="53"/>
    </location>
</feature>
<proteinExistence type="predicted"/>
<sequence>MNNTKRKKREWLLCSCDKIDIKDEVGCDVTDVVACVKRVKSKGILWLLSEEMN</sequence>
<name>A0A392RF07_9FABA</name>
<organism evidence="1 2">
    <name type="scientific">Trifolium medium</name>
    <dbReference type="NCBI Taxonomy" id="97028"/>
    <lineage>
        <taxon>Eukaryota</taxon>
        <taxon>Viridiplantae</taxon>
        <taxon>Streptophyta</taxon>
        <taxon>Embryophyta</taxon>
        <taxon>Tracheophyta</taxon>
        <taxon>Spermatophyta</taxon>
        <taxon>Magnoliopsida</taxon>
        <taxon>eudicotyledons</taxon>
        <taxon>Gunneridae</taxon>
        <taxon>Pentapetalae</taxon>
        <taxon>rosids</taxon>
        <taxon>fabids</taxon>
        <taxon>Fabales</taxon>
        <taxon>Fabaceae</taxon>
        <taxon>Papilionoideae</taxon>
        <taxon>50 kb inversion clade</taxon>
        <taxon>NPAAA clade</taxon>
        <taxon>Hologalegina</taxon>
        <taxon>IRL clade</taxon>
        <taxon>Trifolieae</taxon>
        <taxon>Trifolium</taxon>
    </lineage>
</organism>
<accession>A0A392RF07</accession>
<dbReference type="EMBL" id="LXQA010220793">
    <property type="protein sequence ID" value="MCI35161.1"/>
    <property type="molecule type" value="Genomic_DNA"/>
</dbReference>
<dbReference type="Proteomes" id="UP000265520">
    <property type="component" value="Unassembled WGS sequence"/>
</dbReference>
<evidence type="ECO:0000313" key="2">
    <source>
        <dbReference type="Proteomes" id="UP000265520"/>
    </source>
</evidence>
<dbReference type="AlphaFoldDB" id="A0A392RF07"/>
<protein>
    <submittedName>
        <fullName evidence="1">Uncharacterized protein</fullName>
    </submittedName>
</protein>